<dbReference type="InterPro" id="IPR038063">
    <property type="entry name" value="Transpep_catalytic_dom"/>
</dbReference>
<name>A0ABN2PQT7_9MICO</name>
<keyword evidence="11" id="KW-1185">Reference proteome</keyword>
<keyword evidence="5 6" id="KW-0961">Cell wall biogenesis/degradation</keyword>
<feature type="active site" description="Proton donor/acceptor" evidence="6">
    <location>
        <position position="573"/>
    </location>
</feature>
<organism evidence="10 11">
    <name type="scientific">Microbacterium aoyamense</name>
    <dbReference type="NCBI Taxonomy" id="344166"/>
    <lineage>
        <taxon>Bacteria</taxon>
        <taxon>Bacillati</taxon>
        <taxon>Actinomycetota</taxon>
        <taxon>Actinomycetes</taxon>
        <taxon>Micrococcales</taxon>
        <taxon>Microbacteriaceae</taxon>
        <taxon>Microbacterium</taxon>
    </lineage>
</organism>
<feature type="compositionally biased region" description="Basic and acidic residues" evidence="7">
    <location>
        <begin position="1"/>
        <end position="10"/>
    </location>
</feature>
<keyword evidence="8" id="KW-1133">Transmembrane helix</keyword>
<feature type="domain" description="L,D-TPase catalytic" evidence="9">
    <location>
        <begin position="497"/>
        <end position="614"/>
    </location>
</feature>
<reference evidence="10 11" key="1">
    <citation type="journal article" date="2019" name="Int. J. Syst. Evol. Microbiol.">
        <title>The Global Catalogue of Microorganisms (GCM) 10K type strain sequencing project: providing services to taxonomists for standard genome sequencing and annotation.</title>
        <authorList>
            <consortium name="The Broad Institute Genomics Platform"/>
            <consortium name="The Broad Institute Genome Sequencing Center for Infectious Disease"/>
            <person name="Wu L."/>
            <person name="Ma J."/>
        </authorList>
    </citation>
    <scope>NUCLEOTIDE SEQUENCE [LARGE SCALE GENOMIC DNA]</scope>
    <source>
        <strain evidence="10 11">JCM 14900</strain>
    </source>
</reference>
<dbReference type="Gene3D" id="2.40.440.10">
    <property type="entry name" value="L,D-transpeptidase catalytic domain-like"/>
    <property type="match status" value="1"/>
</dbReference>
<evidence type="ECO:0000256" key="4">
    <source>
        <dbReference type="ARBA" id="ARBA00022984"/>
    </source>
</evidence>
<keyword evidence="2" id="KW-0808">Transferase</keyword>
<dbReference type="InterPro" id="IPR022029">
    <property type="entry name" value="YoaR-like_PG-bd"/>
</dbReference>
<proteinExistence type="predicted"/>
<dbReference type="PROSITE" id="PS52029">
    <property type="entry name" value="LD_TPASE"/>
    <property type="match status" value="1"/>
</dbReference>
<evidence type="ECO:0000256" key="7">
    <source>
        <dbReference type="SAM" id="MobiDB-lite"/>
    </source>
</evidence>
<evidence type="ECO:0000259" key="9">
    <source>
        <dbReference type="PROSITE" id="PS52029"/>
    </source>
</evidence>
<comment type="pathway">
    <text evidence="1 6">Cell wall biogenesis; peptidoglycan biosynthesis.</text>
</comment>
<keyword evidence="8" id="KW-0812">Transmembrane</keyword>
<dbReference type="SUPFAM" id="SSF141523">
    <property type="entry name" value="L,D-transpeptidase catalytic domain-like"/>
    <property type="match status" value="1"/>
</dbReference>
<dbReference type="InterPro" id="IPR050979">
    <property type="entry name" value="LD-transpeptidase"/>
</dbReference>
<dbReference type="InterPro" id="IPR005490">
    <property type="entry name" value="LD_TPept_cat_dom"/>
</dbReference>
<evidence type="ECO:0000256" key="1">
    <source>
        <dbReference type="ARBA" id="ARBA00004752"/>
    </source>
</evidence>
<evidence type="ECO:0000256" key="8">
    <source>
        <dbReference type="SAM" id="Phobius"/>
    </source>
</evidence>
<evidence type="ECO:0000256" key="3">
    <source>
        <dbReference type="ARBA" id="ARBA00022960"/>
    </source>
</evidence>
<dbReference type="Pfam" id="PF12229">
    <property type="entry name" value="PG_binding_4"/>
    <property type="match status" value="1"/>
</dbReference>
<accession>A0ABN2PQT7</accession>
<feature type="region of interest" description="Disordered" evidence="7">
    <location>
        <begin position="1"/>
        <end position="57"/>
    </location>
</feature>
<protein>
    <recommendedName>
        <fullName evidence="9">L,D-TPase catalytic domain-containing protein</fullName>
    </recommendedName>
</protein>
<gene>
    <name evidence="10" type="ORF">GCM10009775_19780</name>
</gene>
<evidence type="ECO:0000256" key="2">
    <source>
        <dbReference type="ARBA" id="ARBA00022679"/>
    </source>
</evidence>
<feature type="compositionally biased region" description="Acidic residues" evidence="7">
    <location>
        <begin position="13"/>
        <end position="57"/>
    </location>
</feature>
<sequence length="615" mass="63891">MTDLATKHGADSASDDAAPDADAEIIDDVDATDEIVDDTDAAPEPDAEADSFEDDAVTEDAIAEAENEPAADDEALETAVVEESEVAVEDEALETAVAIESDVAVEDTAVEAVESPVALDPSADAGSDSTAATAALAEATAVLAPVPAPQVDGGEPTDATYAWAPAEPAPKKRRTGLWIGLAAGAAVIGLVAASIVLIAPGTSVAGVGVGFLTEGAASDALTQRLDQTTIVLTGEGGDVELTAADLGASIDADALAATAYAEHPAWNVTQWFSEPIDAIVHLDAAAATPVLRAAAPSLYTDPVDATLEFDEATVSYITTPGELGTGVDVEAVREAIQAAFVAGDSRVEFTPVQADVQPETQAHVVEATAKGLNDIIDRAGFYIGTERVVPVSREVAASWLTVTPGDRGSFDVSVDAAAIQPVVDTIAATVDVAPVNNSVITNSAGTVLREESNGTPGRAVDDTSDFAADYAEQLTHFDPVFELPMTEVPFTTVTLARRVDVNLSTQRAYFYENDVLVRDIIMSSGVSGSATPQGRWTVNGYSRSQNMGCFDGAPYCVENVPWVTWFAPDVGFHGASSLRSSLGFPQSHGCVNMWDSDAKWVYDWTANGTEVNVHT</sequence>
<keyword evidence="3 6" id="KW-0133">Cell shape</keyword>
<evidence type="ECO:0000256" key="5">
    <source>
        <dbReference type="ARBA" id="ARBA00023316"/>
    </source>
</evidence>
<evidence type="ECO:0000313" key="10">
    <source>
        <dbReference type="EMBL" id="GAA1927739.1"/>
    </source>
</evidence>
<dbReference type="PANTHER" id="PTHR30582">
    <property type="entry name" value="L,D-TRANSPEPTIDASE"/>
    <property type="match status" value="1"/>
</dbReference>
<dbReference type="RefSeq" id="WP_248151067.1">
    <property type="nucleotide sequence ID" value="NZ_BAAAOF010000003.1"/>
</dbReference>
<comment type="caution">
    <text evidence="10">The sequence shown here is derived from an EMBL/GenBank/DDBJ whole genome shotgun (WGS) entry which is preliminary data.</text>
</comment>
<dbReference type="EMBL" id="BAAAOF010000003">
    <property type="protein sequence ID" value="GAA1927739.1"/>
    <property type="molecule type" value="Genomic_DNA"/>
</dbReference>
<dbReference type="CDD" id="cd16913">
    <property type="entry name" value="YkuD_like"/>
    <property type="match status" value="1"/>
</dbReference>
<evidence type="ECO:0000256" key="6">
    <source>
        <dbReference type="PROSITE-ProRule" id="PRU01373"/>
    </source>
</evidence>
<keyword evidence="4 6" id="KW-0573">Peptidoglycan synthesis</keyword>
<feature type="transmembrane region" description="Helical" evidence="8">
    <location>
        <begin position="177"/>
        <end position="199"/>
    </location>
</feature>
<dbReference type="Pfam" id="PF03734">
    <property type="entry name" value="YkuD"/>
    <property type="match status" value="1"/>
</dbReference>
<dbReference type="Proteomes" id="UP001501343">
    <property type="component" value="Unassembled WGS sequence"/>
</dbReference>
<keyword evidence="8" id="KW-0472">Membrane</keyword>
<dbReference type="PANTHER" id="PTHR30582:SF2">
    <property type="entry name" value="L,D-TRANSPEPTIDASE YCIB-RELATED"/>
    <property type="match status" value="1"/>
</dbReference>
<evidence type="ECO:0000313" key="11">
    <source>
        <dbReference type="Proteomes" id="UP001501343"/>
    </source>
</evidence>
<feature type="active site" description="Nucleophile" evidence="6">
    <location>
        <position position="590"/>
    </location>
</feature>